<dbReference type="PANTHER" id="PTHR11895">
    <property type="entry name" value="TRANSAMIDASE"/>
    <property type="match status" value="1"/>
</dbReference>
<dbReference type="EMBL" id="OIVN01006101">
    <property type="protein sequence ID" value="SPD25089.1"/>
    <property type="molecule type" value="Genomic_DNA"/>
</dbReference>
<dbReference type="GO" id="GO:0016811">
    <property type="term" value="F:hydrolase activity, acting on carbon-nitrogen (but not peptide) bonds, in linear amides"/>
    <property type="evidence" value="ECO:0007669"/>
    <property type="project" value="UniProtKB-ARBA"/>
</dbReference>
<evidence type="ECO:0000259" key="2">
    <source>
        <dbReference type="Pfam" id="PF01425"/>
    </source>
</evidence>
<proteinExistence type="inferred from homology"/>
<comment type="similarity">
    <text evidence="1">Belongs to the amidase family.</text>
</comment>
<accession>A0A2N9ILW9</accession>
<dbReference type="SUPFAM" id="SSF75304">
    <property type="entry name" value="Amidase signature (AS) enzymes"/>
    <property type="match status" value="1"/>
</dbReference>
<organism evidence="3">
    <name type="scientific">Fagus sylvatica</name>
    <name type="common">Beechnut</name>
    <dbReference type="NCBI Taxonomy" id="28930"/>
    <lineage>
        <taxon>Eukaryota</taxon>
        <taxon>Viridiplantae</taxon>
        <taxon>Streptophyta</taxon>
        <taxon>Embryophyta</taxon>
        <taxon>Tracheophyta</taxon>
        <taxon>Spermatophyta</taxon>
        <taxon>Magnoliopsida</taxon>
        <taxon>eudicotyledons</taxon>
        <taxon>Gunneridae</taxon>
        <taxon>Pentapetalae</taxon>
        <taxon>rosids</taxon>
        <taxon>fabids</taxon>
        <taxon>Fagales</taxon>
        <taxon>Fagaceae</taxon>
        <taxon>Fagus</taxon>
    </lineage>
</organism>
<evidence type="ECO:0000256" key="1">
    <source>
        <dbReference type="ARBA" id="ARBA00009199"/>
    </source>
</evidence>
<dbReference type="PANTHER" id="PTHR11895:SF67">
    <property type="entry name" value="AMIDASE DOMAIN-CONTAINING PROTEIN"/>
    <property type="match status" value="1"/>
</dbReference>
<dbReference type="PROSITE" id="PS00571">
    <property type="entry name" value="AMIDASES"/>
    <property type="match status" value="1"/>
</dbReference>
<dbReference type="AlphaFoldDB" id="A0A2N9ILW9"/>
<dbReference type="InterPro" id="IPR020556">
    <property type="entry name" value="Amidase_CS"/>
</dbReference>
<reference evidence="3" key="1">
    <citation type="submission" date="2018-02" db="EMBL/GenBank/DDBJ databases">
        <authorList>
            <person name="Cohen D.B."/>
            <person name="Kent A.D."/>
        </authorList>
    </citation>
    <scope>NUCLEOTIDE SEQUENCE</scope>
</reference>
<evidence type="ECO:0000313" key="3">
    <source>
        <dbReference type="EMBL" id="SPD25089.1"/>
    </source>
</evidence>
<dbReference type="InterPro" id="IPR023631">
    <property type="entry name" value="Amidase_dom"/>
</dbReference>
<gene>
    <name evidence="3" type="ORF">FSB_LOCUS52971</name>
</gene>
<dbReference type="InterPro" id="IPR036928">
    <property type="entry name" value="AS_sf"/>
</dbReference>
<dbReference type="InterPro" id="IPR000120">
    <property type="entry name" value="Amidase"/>
</dbReference>
<protein>
    <recommendedName>
        <fullName evidence="2">Amidase domain-containing protein</fullName>
    </recommendedName>
</protein>
<dbReference type="Gene3D" id="3.90.1300.10">
    <property type="entry name" value="Amidase signature (AS) domain"/>
    <property type="match status" value="1"/>
</dbReference>
<dbReference type="Pfam" id="PF01425">
    <property type="entry name" value="Amidase"/>
    <property type="match status" value="1"/>
</dbReference>
<sequence length="512" mass="55329">MIADLKEQEVKCIDSDLSSPEQVQQAMNCLPNSSKNILPGLKPSFRHWTILDYSRAYSSGEITPRMVAERFIAAVHESSNPPLQMSLFINYNAEDILRQATDSTLRYERGQPISILDGIPIAIKDEIDCSPYPTTGGTKWLQKVRPCTGDAWCVKRLRLCGAILVGKTNMHELGAGTSGINPHYGATRNPYDISKIAGGSSGGSAAVVAAGLCPVALGVDGGGSVRMPAALCGVVGLKPTFGRIPHSGVLPLNWTVGMVGVLAGTIEDAFIVYAAINGQLPSDQPISTIQPKLYFPLLNSTKSISDVKLAKYAENMLFSSSRQASGALRLEEVTIPEIEVMRLAHYSTIGSECSTSLSSHLEKLNPEELGWDARLGLSVYSSFSSKEYINAQKIRNRQMQIHMKIFAQTDVIVSPTTGVTAYPIQDDALETGELDYINGAALIRYSIAGNFLGLPAVTVPVGYDKSGLPIGLQFIGRPWSEATLIHIASAMQALCMPGYKKPEVFYNLLNKD</sequence>
<feature type="domain" description="Amidase" evidence="2">
    <location>
        <begin position="93"/>
        <end position="484"/>
    </location>
</feature>
<name>A0A2N9ILW9_FAGSY</name>